<dbReference type="Proteomes" id="UP000029640">
    <property type="component" value="Unassembled WGS sequence"/>
</dbReference>
<dbReference type="SUPFAM" id="SSF63829">
    <property type="entry name" value="Calcium-dependent phosphotriesterase"/>
    <property type="match status" value="1"/>
</dbReference>
<comment type="caution">
    <text evidence="2">The sequence shown here is derived from an EMBL/GenBank/DDBJ whole genome shotgun (WGS) entry which is preliminary data.</text>
</comment>
<sequence>MVAKKLSLLASCALPLVFTPSASAQAFQVGQPLGNINESGERVVMSDNVKVFGGFHFAESCTFDPERNLLIVMNAGEFSDDAEADGYASLVHPDGSLHTAQWLGAPGNGPELITPIGSAIRDGVLYTVDSGFVHAFNLQTGEPVSSIRVPGAGFLNGIAVAADGTAYVSETQPGELIYKVTAEGDSSVFAAGGPLSRPNGVAIDNDGRIVVVNLDSKAVVTYERSGELVRVEEAAEAGSDGVVVLPDGTKYVSSVRFGSISKLVPGEEARVIAAGIPDAASLCYDSVQHQLVIPMNPNNALAFIKL</sequence>
<evidence type="ECO:0000313" key="2">
    <source>
        <dbReference type="EMBL" id="KGE04614.1"/>
    </source>
</evidence>
<reference evidence="2 3" key="1">
    <citation type="journal article" date="2014" name="Genome Announc.">
        <title>Genome Sequence of Gammaproteobacterial Pseudohaliea rubra Type Strain DSM 19751, Isolated from Coastal Seawater of the Mediterranean Sea.</title>
        <authorList>
            <person name="Spring S."/>
            <person name="Fiebig A."/>
            <person name="Riedel T."/>
            <person name="Goker M."/>
            <person name="Klenk H.P."/>
        </authorList>
    </citation>
    <scope>NUCLEOTIDE SEQUENCE [LARGE SCALE GENOMIC DNA]</scope>
    <source>
        <strain evidence="2 3">DSM 19751</strain>
    </source>
</reference>
<dbReference type="EMBL" id="AUVB01000023">
    <property type="protein sequence ID" value="KGE04614.1"/>
    <property type="molecule type" value="Genomic_DNA"/>
</dbReference>
<feature type="chain" id="PRO_5001913092" evidence="1">
    <location>
        <begin position="25"/>
        <end position="306"/>
    </location>
</feature>
<keyword evidence="1" id="KW-0732">Signal</keyword>
<dbReference type="HOGENOM" id="CLU_838615_0_0_6"/>
<feature type="signal peptide" evidence="1">
    <location>
        <begin position="1"/>
        <end position="24"/>
    </location>
</feature>
<keyword evidence="3" id="KW-1185">Reference proteome</keyword>
<dbReference type="eggNOG" id="COG3386">
    <property type="taxonomic scope" value="Bacteria"/>
</dbReference>
<protein>
    <submittedName>
        <fullName evidence="2">Periplasmic ATP/GTP-binding protein</fullName>
    </submittedName>
</protein>
<evidence type="ECO:0000256" key="1">
    <source>
        <dbReference type="SAM" id="SignalP"/>
    </source>
</evidence>
<gene>
    <name evidence="2" type="ORF">HRUBRA_00773</name>
</gene>
<organism evidence="2 3">
    <name type="scientific">Pseudohaliea rubra DSM 19751</name>
    <dbReference type="NCBI Taxonomy" id="1265313"/>
    <lineage>
        <taxon>Bacteria</taxon>
        <taxon>Pseudomonadati</taxon>
        <taxon>Pseudomonadota</taxon>
        <taxon>Gammaproteobacteria</taxon>
        <taxon>Cellvibrionales</taxon>
        <taxon>Halieaceae</taxon>
        <taxon>Pseudohaliea</taxon>
    </lineage>
</organism>
<dbReference type="AlphaFoldDB" id="A0A095X185"/>
<dbReference type="STRING" id="1265313.HRUBRA_00773"/>
<accession>A0A095X185</accession>
<name>A0A095X185_9GAMM</name>
<dbReference type="InterPro" id="IPR011042">
    <property type="entry name" value="6-blade_b-propeller_TolB-like"/>
</dbReference>
<proteinExistence type="predicted"/>
<evidence type="ECO:0000313" key="3">
    <source>
        <dbReference type="Proteomes" id="UP000029640"/>
    </source>
</evidence>
<dbReference type="Gene3D" id="2.120.10.30">
    <property type="entry name" value="TolB, C-terminal domain"/>
    <property type="match status" value="1"/>
</dbReference>